<reference evidence="1 2" key="1">
    <citation type="journal article" date="2017" name="Nat. Commun.">
        <title>Genome assembly with in vitro proximity ligation data and whole-genome triplication in lettuce.</title>
        <authorList>
            <person name="Reyes-Chin-Wo S."/>
            <person name="Wang Z."/>
            <person name="Yang X."/>
            <person name="Kozik A."/>
            <person name="Arikit S."/>
            <person name="Song C."/>
            <person name="Xia L."/>
            <person name="Froenicke L."/>
            <person name="Lavelle D.O."/>
            <person name="Truco M.J."/>
            <person name="Xia R."/>
            <person name="Zhu S."/>
            <person name="Xu C."/>
            <person name="Xu H."/>
            <person name="Xu X."/>
            <person name="Cox K."/>
            <person name="Korf I."/>
            <person name="Meyers B.C."/>
            <person name="Michelmore R.W."/>
        </authorList>
    </citation>
    <scope>NUCLEOTIDE SEQUENCE [LARGE SCALE GENOMIC DNA]</scope>
    <source>
        <strain evidence="2">cv. Salinas</strain>
        <tissue evidence="1">Seedlings</tissue>
    </source>
</reference>
<protein>
    <recommendedName>
        <fullName evidence="3">Myb/SANT-like domain-containing protein</fullName>
    </recommendedName>
</protein>
<comment type="caution">
    <text evidence="1">The sequence shown here is derived from an EMBL/GenBank/DDBJ whole genome shotgun (WGS) entry which is preliminary data.</text>
</comment>
<proteinExistence type="predicted"/>
<gene>
    <name evidence="1" type="ORF">LSAT_V11C100045570</name>
</gene>
<name>A0A9R1XWY8_LACSA</name>
<accession>A0A9R1XWY8</accession>
<sequence length="173" mass="20742">MKRYWRLFDRLMRLESGIGWDRMNKSIVASSEWWDEKIKVNKDYGKFRGKFLEMYQTHYVALFRYFVAVEDRAKSPSKFQNLDDQNKEPLKEKEIGTMRMQMMMKNLFFRQAFRVIKGKKHNNNASTPSSSKGKFLMVSQFQERLETGMHALCDNPIFPKKHCKHSKAKKQRN</sequence>
<organism evidence="1 2">
    <name type="scientific">Lactuca sativa</name>
    <name type="common">Garden lettuce</name>
    <dbReference type="NCBI Taxonomy" id="4236"/>
    <lineage>
        <taxon>Eukaryota</taxon>
        <taxon>Viridiplantae</taxon>
        <taxon>Streptophyta</taxon>
        <taxon>Embryophyta</taxon>
        <taxon>Tracheophyta</taxon>
        <taxon>Spermatophyta</taxon>
        <taxon>Magnoliopsida</taxon>
        <taxon>eudicotyledons</taxon>
        <taxon>Gunneridae</taxon>
        <taxon>Pentapetalae</taxon>
        <taxon>asterids</taxon>
        <taxon>campanulids</taxon>
        <taxon>Asterales</taxon>
        <taxon>Asteraceae</taxon>
        <taxon>Cichorioideae</taxon>
        <taxon>Cichorieae</taxon>
        <taxon>Lactucinae</taxon>
        <taxon>Lactuca</taxon>
    </lineage>
</organism>
<dbReference type="Proteomes" id="UP000235145">
    <property type="component" value="Unassembled WGS sequence"/>
</dbReference>
<dbReference type="PANTHER" id="PTHR31704">
    <property type="entry name" value="MYB/SANT-LIKE DNA-BINDING DOMAIN PROTEIN-RELATED"/>
    <property type="match status" value="1"/>
</dbReference>
<dbReference type="PANTHER" id="PTHR31704:SF37">
    <property type="entry name" value="HEAT SHOCK PROTEIN"/>
    <property type="match status" value="1"/>
</dbReference>
<evidence type="ECO:0008006" key="3">
    <source>
        <dbReference type="Google" id="ProtNLM"/>
    </source>
</evidence>
<dbReference type="EMBL" id="NBSK02000001">
    <property type="protein sequence ID" value="KAJ0225814.1"/>
    <property type="molecule type" value="Genomic_DNA"/>
</dbReference>
<evidence type="ECO:0000313" key="2">
    <source>
        <dbReference type="Proteomes" id="UP000235145"/>
    </source>
</evidence>
<dbReference type="AlphaFoldDB" id="A0A9R1XWY8"/>
<keyword evidence="2" id="KW-1185">Reference proteome</keyword>
<evidence type="ECO:0000313" key="1">
    <source>
        <dbReference type="EMBL" id="KAJ0225814.1"/>
    </source>
</evidence>